<dbReference type="GO" id="GO:0006355">
    <property type="term" value="P:regulation of DNA-templated transcription"/>
    <property type="evidence" value="ECO:0007669"/>
    <property type="project" value="InterPro"/>
</dbReference>
<dbReference type="InterPro" id="IPR051015">
    <property type="entry name" value="EvgA-like"/>
</dbReference>
<dbReference type="CDD" id="cd06170">
    <property type="entry name" value="LuxR_C_like"/>
    <property type="match status" value="1"/>
</dbReference>
<evidence type="ECO:0000256" key="2">
    <source>
        <dbReference type="ARBA" id="ARBA00023125"/>
    </source>
</evidence>
<feature type="domain" description="Response regulatory" evidence="5">
    <location>
        <begin position="2"/>
        <end position="117"/>
    </location>
</feature>
<evidence type="ECO:0000259" key="4">
    <source>
        <dbReference type="PROSITE" id="PS50043"/>
    </source>
</evidence>
<keyword evidence="7" id="KW-1185">Reference proteome</keyword>
<dbReference type="GO" id="GO:0000160">
    <property type="term" value="P:phosphorelay signal transduction system"/>
    <property type="evidence" value="ECO:0007669"/>
    <property type="project" value="InterPro"/>
</dbReference>
<dbReference type="Gene3D" id="3.40.50.2300">
    <property type="match status" value="1"/>
</dbReference>
<dbReference type="RefSeq" id="WP_100161406.1">
    <property type="nucleotide sequence ID" value="NZ_PGTB01000007.1"/>
</dbReference>
<dbReference type="Pfam" id="PF00072">
    <property type="entry name" value="Response_reg"/>
    <property type="match status" value="1"/>
</dbReference>
<dbReference type="PANTHER" id="PTHR45566">
    <property type="entry name" value="HTH-TYPE TRANSCRIPTIONAL REGULATOR YHJB-RELATED"/>
    <property type="match status" value="1"/>
</dbReference>
<evidence type="ECO:0000259" key="5">
    <source>
        <dbReference type="PROSITE" id="PS50110"/>
    </source>
</evidence>
<feature type="domain" description="HTH luxR-type" evidence="4">
    <location>
        <begin position="136"/>
        <end position="201"/>
    </location>
</feature>
<dbReference type="SUPFAM" id="SSF46894">
    <property type="entry name" value="C-terminal effector domain of the bipartite response regulators"/>
    <property type="match status" value="1"/>
</dbReference>
<dbReference type="InterPro" id="IPR058245">
    <property type="entry name" value="NreC/VraR/RcsB-like_REC"/>
</dbReference>
<dbReference type="OrthoDB" id="3679796at2"/>
<dbReference type="SMART" id="SM00421">
    <property type="entry name" value="HTH_LUXR"/>
    <property type="match status" value="1"/>
</dbReference>
<name>A0A2M8J563_9RHOB</name>
<accession>A0A2M8J563</accession>
<dbReference type="Gene3D" id="1.10.10.10">
    <property type="entry name" value="Winged helix-like DNA-binding domain superfamily/Winged helix DNA-binding domain"/>
    <property type="match status" value="1"/>
</dbReference>
<feature type="modified residue" description="4-aspartylphosphate" evidence="3">
    <location>
        <position position="52"/>
    </location>
</feature>
<dbReference type="PROSITE" id="PS50043">
    <property type="entry name" value="HTH_LUXR_2"/>
    <property type="match status" value="1"/>
</dbReference>
<proteinExistence type="predicted"/>
<reference evidence="6 7" key="1">
    <citation type="journal article" date="2018" name="Int. J. Syst. Evol. Microbiol.">
        <title>Pseudooceanicola lipolyticus sp. nov., a marine alphaproteobacterium, reclassification of Oceanicola flagellatus as Pseudooceanicola flagellatus comb. nov. and emended description of the genus Pseudooceanicola.</title>
        <authorList>
            <person name="Huang M.-M."/>
            <person name="Guo L.-L."/>
            <person name="Wu Y.-H."/>
            <person name="Lai Q.-L."/>
            <person name="Shao Z.-Z."/>
            <person name="Wang C.-S."/>
            <person name="Wu M."/>
            <person name="Xu X.-W."/>
        </authorList>
    </citation>
    <scope>NUCLEOTIDE SEQUENCE [LARGE SCALE GENOMIC DNA]</scope>
    <source>
        <strain evidence="6 7">157</strain>
    </source>
</reference>
<evidence type="ECO:0000313" key="7">
    <source>
        <dbReference type="Proteomes" id="UP000231553"/>
    </source>
</evidence>
<dbReference type="PANTHER" id="PTHR45566:SF2">
    <property type="entry name" value="NARL SUBFAMILY"/>
    <property type="match status" value="1"/>
</dbReference>
<dbReference type="InterPro" id="IPR001789">
    <property type="entry name" value="Sig_transdc_resp-reg_receiver"/>
</dbReference>
<dbReference type="InterPro" id="IPR011006">
    <property type="entry name" value="CheY-like_superfamily"/>
</dbReference>
<comment type="caution">
    <text evidence="6">The sequence shown here is derived from an EMBL/GenBank/DDBJ whole genome shotgun (WGS) entry which is preliminary data.</text>
</comment>
<sequence>MRILIADDHELLRDTLVLFLESEGGIETVTAPDLASAEELVAKDSFDLVLLDYSMPGMNGLAGLERIMGMDGGQRVAIISGTAKREVAEEVLASGAAGFLPKTLSAKSLINAVRFMAMGEQYAPLDFLRAAENEPEHPLAKSLSQREIEVLQGLTEGKSNKEIARDLDIREPTVKLHVKTLYRKIGASNRTQAAMIARDKGLF</sequence>
<dbReference type="InterPro" id="IPR000792">
    <property type="entry name" value="Tscrpt_reg_LuxR_C"/>
</dbReference>
<protein>
    <submittedName>
        <fullName evidence="6">DNA-binding response regulator</fullName>
    </submittedName>
</protein>
<dbReference type="EMBL" id="PGTB01000007">
    <property type="protein sequence ID" value="PJE37929.1"/>
    <property type="molecule type" value="Genomic_DNA"/>
</dbReference>
<keyword evidence="2 6" id="KW-0238">DNA-binding</keyword>
<dbReference type="InterPro" id="IPR036388">
    <property type="entry name" value="WH-like_DNA-bd_sf"/>
</dbReference>
<evidence type="ECO:0000256" key="1">
    <source>
        <dbReference type="ARBA" id="ARBA00022553"/>
    </source>
</evidence>
<dbReference type="Proteomes" id="UP000231553">
    <property type="component" value="Unassembled WGS sequence"/>
</dbReference>
<dbReference type="GO" id="GO:0003677">
    <property type="term" value="F:DNA binding"/>
    <property type="evidence" value="ECO:0007669"/>
    <property type="project" value="UniProtKB-KW"/>
</dbReference>
<dbReference type="CDD" id="cd17535">
    <property type="entry name" value="REC_NarL-like"/>
    <property type="match status" value="1"/>
</dbReference>
<dbReference type="InterPro" id="IPR016032">
    <property type="entry name" value="Sig_transdc_resp-reg_C-effctor"/>
</dbReference>
<dbReference type="SMART" id="SM00448">
    <property type="entry name" value="REC"/>
    <property type="match status" value="1"/>
</dbReference>
<evidence type="ECO:0000256" key="3">
    <source>
        <dbReference type="PROSITE-ProRule" id="PRU00169"/>
    </source>
</evidence>
<dbReference type="PRINTS" id="PR00038">
    <property type="entry name" value="HTHLUXR"/>
</dbReference>
<dbReference type="Pfam" id="PF00196">
    <property type="entry name" value="GerE"/>
    <property type="match status" value="1"/>
</dbReference>
<keyword evidence="1 3" id="KW-0597">Phosphoprotein</keyword>
<evidence type="ECO:0000313" key="6">
    <source>
        <dbReference type="EMBL" id="PJE37929.1"/>
    </source>
</evidence>
<organism evidence="6 7">
    <name type="scientific">Pseudooceanicola lipolyticus</name>
    <dbReference type="NCBI Taxonomy" id="2029104"/>
    <lineage>
        <taxon>Bacteria</taxon>
        <taxon>Pseudomonadati</taxon>
        <taxon>Pseudomonadota</taxon>
        <taxon>Alphaproteobacteria</taxon>
        <taxon>Rhodobacterales</taxon>
        <taxon>Paracoccaceae</taxon>
        <taxon>Pseudooceanicola</taxon>
    </lineage>
</organism>
<dbReference type="SUPFAM" id="SSF52172">
    <property type="entry name" value="CheY-like"/>
    <property type="match status" value="1"/>
</dbReference>
<dbReference type="PROSITE" id="PS50110">
    <property type="entry name" value="RESPONSE_REGULATORY"/>
    <property type="match status" value="1"/>
</dbReference>
<dbReference type="AlphaFoldDB" id="A0A2M8J563"/>
<gene>
    <name evidence="6" type="ORF">CVM52_04480</name>
</gene>